<sequence>MSITSHCLIKQDLSFTPYDTKWIPCSSTLCTVGATSNGTGKIAVYGLGDKLLELKRETETNSAVRCGTVTGQARNFATGDFDGQLQIWDLQRFDIPLTSFKAHESIINTIDSLNQASEPQELVTGSRDGCIKVWDMRQPEKAVLTVKSKQSSKDIWAVAYGQLKGHKVIAVGYEDGNIKLFNVDNSQYLWETKIKDGVCSVDFVKDTLRVGTLSGAFIIDVDSGKIIELKCSQDTTLWSVRHIPQQPNYFTVAGGDGNLLTFDQTSLDKPIDTLNLSKHPIISLDWHKDKKGLFACSSLDQTIKIGMIQNV</sequence>
<protein>
    <submittedName>
        <fullName evidence="4">Uncharacterized protein</fullName>
    </submittedName>
</protein>
<dbReference type="Pfam" id="PF00400">
    <property type="entry name" value="WD40"/>
    <property type="match status" value="2"/>
</dbReference>
<keyword evidence="1 3" id="KW-0853">WD repeat</keyword>
<dbReference type="SUPFAM" id="SSF50978">
    <property type="entry name" value="WD40 repeat-like"/>
    <property type="match status" value="1"/>
</dbReference>
<dbReference type="PROSITE" id="PS50082">
    <property type="entry name" value="WD_REPEATS_2"/>
    <property type="match status" value="1"/>
</dbReference>
<dbReference type="PANTHER" id="PTHR10971">
    <property type="entry name" value="MRNA EXPORT FACTOR AND BUB3"/>
    <property type="match status" value="1"/>
</dbReference>
<dbReference type="Gene3D" id="2.130.10.10">
    <property type="entry name" value="YVTN repeat-like/Quinoprotein amine dehydrogenase"/>
    <property type="match status" value="1"/>
</dbReference>
<dbReference type="PROSITE" id="PS00678">
    <property type="entry name" value="WD_REPEATS_1"/>
    <property type="match status" value="1"/>
</dbReference>
<evidence type="ECO:0000313" key="4">
    <source>
        <dbReference type="EMBL" id="GAA5803933.1"/>
    </source>
</evidence>
<feature type="repeat" description="WD" evidence="3">
    <location>
        <begin position="100"/>
        <end position="144"/>
    </location>
</feature>
<dbReference type="EMBL" id="BAABUJ010000031">
    <property type="protein sequence ID" value="GAA5803933.1"/>
    <property type="molecule type" value="Genomic_DNA"/>
</dbReference>
<accession>A0ABP9YBF7</accession>
<gene>
    <name evidence="4" type="ORF">HPULCUR_009418</name>
</gene>
<dbReference type="InterPro" id="IPR036322">
    <property type="entry name" value="WD40_repeat_dom_sf"/>
</dbReference>
<dbReference type="InterPro" id="IPR001680">
    <property type="entry name" value="WD40_rpt"/>
</dbReference>
<evidence type="ECO:0000256" key="3">
    <source>
        <dbReference type="PROSITE-ProRule" id="PRU00221"/>
    </source>
</evidence>
<name>A0ABP9YBF7_9FUNG</name>
<organism evidence="4 5">
    <name type="scientific">Helicostylum pulchrum</name>
    <dbReference type="NCBI Taxonomy" id="562976"/>
    <lineage>
        <taxon>Eukaryota</taxon>
        <taxon>Fungi</taxon>
        <taxon>Fungi incertae sedis</taxon>
        <taxon>Mucoromycota</taxon>
        <taxon>Mucoromycotina</taxon>
        <taxon>Mucoromycetes</taxon>
        <taxon>Mucorales</taxon>
        <taxon>Mucorineae</taxon>
        <taxon>Mucoraceae</taxon>
        <taxon>Helicostylum</taxon>
    </lineage>
</organism>
<dbReference type="Proteomes" id="UP001476247">
    <property type="component" value="Unassembled WGS sequence"/>
</dbReference>
<reference evidence="4 5" key="1">
    <citation type="submission" date="2024-04" db="EMBL/GenBank/DDBJ databases">
        <title>genome sequences of Mucor flavus KT1a and Helicostylum pulchrum KT1b strains isolation_sourced from the surface of a dry-aged beef.</title>
        <authorList>
            <person name="Toyotome T."/>
            <person name="Hosono M."/>
            <person name="Torimaru M."/>
            <person name="Fukuda K."/>
            <person name="Mikami N."/>
        </authorList>
    </citation>
    <scope>NUCLEOTIDE SEQUENCE [LARGE SCALE GENOMIC DNA]</scope>
    <source>
        <strain evidence="4 5">KT1b</strain>
    </source>
</reference>
<dbReference type="InterPro" id="IPR019775">
    <property type="entry name" value="WD40_repeat_CS"/>
</dbReference>
<proteinExistence type="predicted"/>
<dbReference type="SMART" id="SM00320">
    <property type="entry name" value="WD40"/>
    <property type="match status" value="5"/>
</dbReference>
<keyword evidence="2" id="KW-0677">Repeat</keyword>
<comment type="caution">
    <text evidence="4">The sequence shown here is derived from an EMBL/GenBank/DDBJ whole genome shotgun (WGS) entry which is preliminary data.</text>
</comment>
<dbReference type="InterPro" id="IPR015943">
    <property type="entry name" value="WD40/YVTN_repeat-like_dom_sf"/>
</dbReference>
<keyword evidence="5" id="KW-1185">Reference proteome</keyword>
<evidence type="ECO:0000256" key="2">
    <source>
        <dbReference type="ARBA" id="ARBA00022737"/>
    </source>
</evidence>
<evidence type="ECO:0000313" key="5">
    <source>
        <dbReference type="Proteomes" id="UP001476247"/>
    </source>
</evidence>
<evidence type="ECO:0000256" key="1">
    <source>
        <dbReference type="ARBA" id="ARBA00022574"/>
    </source>
</evidence>